<keyword evidence="10" id="KW-0998">Cell outer membrane</keyword>
<keyword evidence="6 11" id="KW-0732">Signal</keyword>
<dbReference type="RefSeq" id="WP_114482783.1">
    <property type="nucleotide sequence ID" value="NZ_QPJU01000003.1"/>
</dbReference>
<evidence type="ECO:0000313" key="13">
    <source>
        <dbReference type="EMBL" id="RCX10082.1"/>
    </source>
</evidence>
<sequence>MRKMFLKGVIGKAALFICACASAQSSVQVAGVLDVYAGSMRFAGDAARVSAVGSGGLTSSWFGLQGSEDLGNGIKANFSLTSFVRMDTGEPGRFTNDPFFSRSSNVGLSGGFGSFYLGRGLAPSFMPGVLANPFAASTTVSPLLVHMYVPSAHWVTTVPADTVWPNQIVYTTPNIYGLKATLQYQLGEIPGDNGKKNVGGNLIYTKDALTLTAFYESAQIKNFPPISYSGTTKKDWMISGAYDFNVVKTYLSYGQSKADNNPSKAKTTQIGVSIPIFTSGKILGSFAETKRDVVDTSRKTLTVGYDYNFSKRTDVYAVAMSDKLTNTTTGNSFLVGIRHGF</sequence>
<comment type="caution">
    <text evidence="13">The sequence shown here is derived from an EMBL/GenBank/DDBJ whole genome shotgun (WGS) entry which is preliminary data.</text>
</comment>
<name>A0A369AL36_9BURK</name>
<evidence type="ECO:0000256" key="8">
    <source>
        <dbReference type="ARBA" id="ARBA00023114"/>
    </source>
</evidence>
<dbReference type="GO" id="GO:0046930">
    <property type="term" value="C:pore complex"/>
    <property type="evidence" value="ECO:0007669"/>
    <property type="project" value="UniProtKB-KW"/>
</dbReference>
<evidence type="ECO:0000256" key="9">
    <source>
        <dbReference type="ARBA" id="ARBA00023136"/>
    </source>
</evidence>
<evidence type="ECO:0000313" key="14">
    <source>
        <dbReference type="Proteomes" id="UP000252174"/>
    </source>
</evidence>
<dbReference type="GO" id="GO:0006811">
    <property type="term" value="P:monoatomic ion transport"/>
    <property type="evidence" value="ECO:0007669"/>
    <property type="project" value="UniProtKB-KW"/>
</dbReference>
<dbReference type="EMBL" id="QPJU01000003">
    <property type="protein sequence ID" value="RCX10082.1"/>
    <property type="molecule type" value="Genomic_DNA"/>
</dbReference>
<organism evidence="13 14">
    <name type="scientific">Extensimonas vulgaris</name>
    <dbReference type="NCBI Taxonomy" id="1031594"/>
    <lineage>
        <taxon>Bacteria</taxon>
        <taxon>Pseudomonadati</taxon>
        <taxon>Pseudomonadota</taxon>
        <taxon>Betaproteobacteria</taxon>
        <taxon>Burkholderiales</taxon>
        <taxon>Comamonadaceae</taxon>
        <taxon>Extensimonas</taxon>
    </lineage>
</organism>
<gene>
    <name evidence="13" type="ORF">DFR45_10366</name>
</gene>
<dbReference type="Proteomes" id="UP000252174">
    <property type="component" value="Unassembled WGS sequence"/>
</dbReference>
<evidence type="ECO:0000259" key="12">
    <source>
        <dbReference type="Pfam" id="PF13609"/>
    </source>
</evidence>
<evidence type="ECO:0000256" key="2">
    <source>
        <dbReference type="ARBA" id="ARBA00011233"/>
    </source>
</evidence>
<evidence type="ECO:0000256" key="10">
    <source>
        <dbReference type="ARBA" id="ARBA00023237"/>
    </source>
</evidence>
<evidence type="ECO:0000256" key="5">
    <source>
        <dbReference type="ARBA" id="ARBA00022692"/>
    </source>
</evidence>
<comment type="subunit">
    <text evidence="2">Homotrimer.</text>
</comment>
<keyword evidence="3" id="KW-0813">Transport</keyword>
<dbReference type="PANTHER" id="PTHR34501">
    <property type="entry name" value="PROTEIN YDDL-RELATED"/>
    <property type="match status" value="1"/>
</dbReference>
<reference evidence="13 14" key="1">
    <citation type="submission" date="2018-07" db="EMBL/GenBank/DDBJ databases">
        <title>Genomic Encyclopedia of Type Strains, Phase IV (KMG-IV): sequencing the most valuable type-strain genomes for metagenomic binning, comparative biology and taxonomic classification.</title>
        <authorList>
            <person name="Goeker M."/>
        </authorList>
    </citation>
    <scope>NUCLEOTIDE SEQUENCE [LARGE SCALE GENOMIC DNA]</scope>
    <source>
        <strain evidence="13 14">DSM 100911</strain>
    </source>
</reference>
<keyword evidence="9" id="KW-0472">Membrane</keyword>
<keyword evidence="7" id="KW-0406">Ion transport</keyword>
<dbReference type="GO" id="GO:0009279">
    <property type="term" value="C:cell outer membrane"/>
    <property type="evidence" value="ECO:0007669"/>
    <property type="project" value="UniProtKB-SubCell"/>
</dbReference>
<comment type="subcellular location">
    <subcellularLocation>
        <location evidence="1">Cell outer membrane</location>
        <topology evidence="1">Multi-pass membrane protein</topology>
    </subcellularLocation>
</comment>
<feature type="signal peptide" evidence="11">
    <location>
        <begin position="1"/>
        <end position="23"/>
    </location>
</feature>
<keyword evidence="14" id="KW-1185">Reference proteome</keyword>
<evidence type="ECO:0000256" key="7">
    <source>
        <dbReference type="ARBA" id="ARBA00023065"/>
    </source>
</evidence>
<dbReference type="InterPro" id="IPR023614">
    <property type="entry name" value="Porin_dom_sf"/>
</dbReference>
<feature type="chain" id="PRO_5016654376" evidence="11">
    <location>
        <begin position="24"/>
        <end position="341"/>
    </location>
</feature>
<evidence type="ECO:0000256" key="6">
    <source>
        <dbReference type="ARBA" id="ARBA00022729"/>
    </source>
</evidence>
<keyword evidence="5" id="KW-0812">Transmembrane</keyword>
<keyword evidence="8" id="KW-0626">Porin</keyword>
<evidence type="ECO:0000256" key="11">
    <source>
        <dbReference type="SAM" id="SignalP"/>
    </source>
</evidence>
<dbReference type="AlphaFoldDB" id="A0A369AL36"/>
<feature type="domain" description="Porin" evidence="12">
    <location>
        <begin position="13"/>
        <end position="324"/>
    </location>
</feature>
<dbReference type="GO" id="GO:0015288">
    <property type="term" value="F:porin activity"/>
    <property type="evidence" value="ECO:0007669"/>
    <property type="project" value="UniProtKB-KW"/>
</dbReference>
<dbReference type="InterPro" id="IPR033900">
    <property type="entry name" value="Gram_neg_porin_domain"/>
</dbReference>
<keyword evidence="4" id="KW-1134">Transmembrane beta strand</keyword>
<accession>A0A369AL36</accession>
<dbReference type="InterPro" id="IPR050298">
    <property type="entry name" value="Gram-neg_bact_OMP"/>
</dbReference>
<evidence type="ECO:0000256" key="4">
    <source>
        <dbReference type="ARBA" id="ARBA00022452"/>
    </source>
</evidence>
<dbReference type="OrthoDB" id="6975458at2"/>
<dbReference type="PANTHER" id="PTHR34501:SF9">
    <property type="entry name" value="MAJOR OUTER MEMBRANE PROTEIN P.IA"/>
    <property type="match status" value="1"/>
</dbReference>
<dbReference type="SUPFAM" id="SSF56935">
    <property type="entry name" value="Porins"/>
    <property type="match status" value="1"/>
</dbReference>
<protein>
    <submittedName>
        <fullName evidence="13">Putative porin</fullName>
    </submittedName>
</protein>
<dbReference type="CDD" id="cd00342">
    <property type="entry name" value="gram_neg_porins"/>
    <property type="match status" value="1"/>
</dbReference>
<evidence type="ECO:0000256" key="1">
    <source>
        <dbReference type="ARBA" id="ARBA00004571"/>
    </source>
</evidence>
<evidence type="ECO:0000256" key="3">
    <source>
        <dbReference type="ARBA" id="ARBA00022448"/>
    </source>
</evidence>
<proteinExistence type="predicted"/>
<dbReference type="Pfam" id="PF13609">
    <property type="entry name" value="Porin_4"/>
    <property type="match status" value="1"/>
</dbReference>
<dbReference type="Gene3D" id="2.40.160.10">
    <property type="entry name" value="Porin"/>
    <property type="match status" value="1"/>
</dbReference>